<evidence type="ECO:0000256" key="7">
    <source>
        <dbReference type="ARBA" id="ARBA00023235"/>
    </source>
</evidence>
<feature type="domain" description="Helicase C-terminal" evidence="10">
    <location>
        <begin position="200"/>
        <end position="351"/>
    </location>
</feature>
<dbReference type="InterPro" id="IPR004589">
    <property type="entry name" value="DNA_helicase_ATP-dep_RecQ"/>
</dbReference>
<dbReference type="InterPro" id="IPR027417">
    <property type="entry name" value="P-loop_NTPase"/>
</dbReference>
<dbReference type="SUPFAM" id="SSF52540">
    <property type="entry name" value="P-loop containing nucleoside triphosphate hydrolases"/>
    <property type="match status" value="1"/>
</dbReference>
<dbReference type="InterPro" id="IPR011545">
    <property type="entry name" value="DEAD/DEAH_box_helicase_dom"/>
</dbReference>
<evidence type="ECO:0000259" key="8">
    <source>
        <dbReference type="PROSITE" id="PS50967"/>
    </source>
</evidence>
<dbReference type="InterPro" id="IPR029491">
    <property type="entry name" value="Helicase_HTH"/>
</dbReference>
<protein>
    <recommendedName>
        <fullName evidence="12">DNA helicase</fullName>
    </recommendedName>
</protein>
<sequence length="673" mass="77338">MESHLKSIYGFNNFRKYQKEIISDILNKKDVFTILPTGGGKSLLYQFPATYTKKITVVISPLISLMNDQCIYLNSKNIKTICLNSETGILDANEYKNYKIIYTTPEFIISRIQIFESIANNIGLFAIDEAHCVSQWSHDFRTSYLKLDIIKKVFNKIPLLAVTATATPYVINDISKLLNIDTASKYLLGTRRTNLEIHVKSKSEFDKCVFNEPTIIYVQTRKICESLYKKLSSKGIKCSYYHGGLSKIEKNNNHNLFINNKILVIIATISFGMGIDKSDIRHVINYGVPNDIETYYQEIGRAGRDGLHSKATLFYNSSDFATAMFLISKTACPKQLKLKTDSLSILQKYLGERILCRQNLIDYYFETGNFLSESKKSIANNCNMCDNCLKEKGNEELVDITKESLEILEIISTNYKKTGFNVGIIKLVDIIRQNGLNTKTKEYIKEILEILVNKDILKKQYKKFGFIISVNKINIKTLLPIKAHINTKPMTLNNKSIVNNLLMIRNSIALKYVIIPSVFMNEQTILNISITNLKNELDLLKVDGISEEFVLKYGKEFITEYKNVFSEKKKPKLKTKDLVLNYFKEKKSIKEISKIVDKKPQTIENHIINILERSNIDIDLDYFGLTEVYENEIKDAIKKVGPKYLKSIKDIINPKITYFQIKLCLLIIKIENN</sequence>
<dbReference type="InterPro" id="IPR044876">
    <property type="entry name" value="HRDC_dom_sf"/>
</dbReference>
<dbReference type="InterPro" id="IPR014001">
    <property type="entry name" value="Helicase_ATP-bd"/>
</dbReference>
<evidence type="ECO:0000259" key="10">
    <source>
        <dbReference type="PROSITE" id="PS51194"/>
    </source>
</evidence>
<keyword evidence="5" id="KW-0067">ATP-binding</keyword>
<dbReference type="FunFam" id="3.40.50.300:FF:001389">
    <property type="entry name" value="ATP-dependent DNA helicase RecQ"/>
    <property type="match status" value="1"/>
</dbReference>
<evidence type="ECO:0000259" key="9">
    <source>
        <dbReference type="PROSITE" id="PS51192"/>
    </source>
</evidence>
<dbReference type="Gene3D" id="1.10.150.80">
    <property type="entry name" value="HRDC domain"/>
    <property type="match status" value="1"/>
</dbReference>
<feature type="domain" description="HRDC" evidence="8">
    <location>
        <begin position="491"/>
        <end position="571"/>
    </location>
</feature>
<dbReference type="GO" id="GO:0016787">
    <property type="term" value="F:hydrolase activity"/>
    <property type="evidence" value="ECO:0007669"/>
    <property type="project" value="UniProtKB-KW"/>
</dbReference>
<organism evidence="11">
    <name type="scientific">viral metagenome</name>
    <dbReference type="NCBI Taxonomy" id="1070528"/>
    <lineage>
        <taxon>unclassified sequences</taxon>
        <taxon>metagenomes</taxon>
        <taxon>organismal metagenomes</taxon>
    </lineage>
</organism>
<evidence type="ECO:0008006" key="12">
    <source>
        <dbReference type="Google" id="ProtNLM"/>
    </source>
</evidence>
<dbReference type="CDD" id="cd17920">
    <property type="entry name" value="DEXHc_RecQ"/>
    <property type="match status" value="1"/>
</dbReference>
<dbReference type="PANTHER" id="PTHR13710:SF120">
    <property type="entry name" value="BIFUNCTIONAL 3'-5' EXONUCLEASE_ATP-DEPENDENT HELICASE WRN"/>
    <property type="match status" value="1"/>
</dbReference>
<reference evidence="11" key="1">
    <citation type="journal article" date="2020" name="Nature">
        <title>Giant virus diversity and host interactions through global metagenomics.</title>
        <authorList>
            <person name="Schulz F."/>
            <person name="Roux S."/>
            <person name="Paez-Espino D."/>
            <person name="Jungbluth S."/>
            <person name="Walsh D.A."/>
            <person name="Denef V.J."/>
            <person name="McMahon K.D."/>
            <person name="Konstantinidis K.T."/>
            <person name="Eloe-Fadrosh E.A."/>
            <person name="Kyrpides N.C."/>
            <person name="Woyke T."/>
        </authorList>
    </citation>
    <scope>NUCLEOTIDE SEQUENCE</scope>
    <source>
        <strain evidence="11">GVMAG-M-3300025138-11</strain>
    </source>
</reference>
<keyword evidence="7" id="KW-0413">Isomerase</keyword>
<evidence type="ECO:0000256" key="1">
    <source>
        <dbReference type="ARBA" id="ARBA00005446"/>
    </source>
</evidence>
<evidence type="ECO:0000256" key="5">
    <source>
        <dbReference type="ARBA" id="ARBA00022840"/>
    </source>
</evidence>
<dbReference type="SMART" id="SM00490">
    <property type="entry name" value="HELICc"/>
    <property type="match status" value="1"/>
</dbReference>
<dbReference type="EMBL" id="MN740274">
    <property type="protein sequence ID" value="QHT97302.1"/>
    <property type="molecule type" value="Genomic_DNA"/>
</dbReference>
<keyword evidence="3" id="KW-0378">Hydrolase</keyword>
<name>A0A6C0IW38_9ZZZZ</name>
<dbReference type="NCBIfam" id="TIGR00614">
    <property type="entry name" value="recQ_fam"/>
    <property type="match status" value="1"/>
</dbReference>
<feature type="domain" description="Helicase ATP-binding" evidence="9">
    <location>
        <begin position="22"/>
        <end position="184"/>
    </location>
</feature>
<dbReference type="GO" id="GO:0005694">
    <property type="term" value="C:chromosome"/>
    <property type="evidence" value="ECO:0007669"/>
    <property type="project" value="TreeGrafter"/>
</dbReference>
<dbReference type="InterPro" id="IPR002121">
    <property type="entry name" value="HRDC_dom"/>
</dbReference>
<dbReference type="AlphaFoldDB" id="A0A6C0IW38"/>
<dbReference type="InterPro" id="IPR001650">
    <property type="entry name" value="Helicase_C-like"/>
</dbReference>
<evidence type="ECO:0000256" key="3">
    <source>
        <dbReference type="ARBA" id="ARBA00022801"/>
    </source>
</evidence>
<keyword evidence="6" id="KW-0238">DNA-binding</keyword>
<dbReference type="GO" id="GO:0043138">
    <property type="term" value="F:3'-5' DNA helicase activity"/>
    <property type="evidence" value="ECO:0007669"/>
    <property type="project" value="TreeGrafter"/>
</dbReference>
<dbReference type="GO" id="GO:0005634">
    <property type="term" value="C:nucleus"/>
    <property type="evidence" value="ECO:0007669"/>
    <property type="project" value="TreeGrafter"/>
</dbReference>
<dbReference type="PANTHER" id="PTHR13710">
    <property type="entry name" value="DNA HELICASE RECQ FAMILY MEMBER"/>
    <property type="match status" value="1"/>
</dbReference>
<evidence type="ECO:0000256" key="2">
    <source>
        <dbReference type="ARBA" id="ARBA00022741"/>
    </source>
</evidence>
<accession>A0A6C0IW38</accession>
<dbReference type="SMART" id="SM00487">
    <property type="entry name" value="DEXDc"/>
    <property type="match status" value="1"/>
</dbReference>
<dbReference type="PROSITE" id="PS50967">
    <property type="entry name" value="HRDC"/>
    <property type="match status" value="1"/>
</dbReference>
<dbReference type="GO" id="GO:0005524">
    <property type="term" value="F:ATP binding"/>
    <property type="evidence" value="ECO:0007669"/>
    <property type="project" value="UniProtKB-KW"/>
</dbReference>
<dbReference type="InterPro" id="IPR010997">
    <property type="entry name" value="HRDC-like_sf"/>
</dbReference>
<keyword evidence="4" id="KW-0347">Helicase</keyword>
<dbReference type="Pfam" id="PF16124">
    <property type="entry name" value="RecQ_Zn_bind"/>
    <property type="match status" value="1"/>
</dbReference>
<comment type="similarity">
    <text evidence="1">Belongs to the helicase family. RecQ subfamily.</text>
</comment>
<evidence type="ECO:0000313" key="11">
    <source>
        <dbReference type="EMBL" id="QHT97302.1"/>
    </source>
</evidence>
<keyword evidence="2" id="KW-0547">Nucleotide-binding</keyword>
<evidence type="ECO:0000256" key="6">
    <source>
        <dbReference type="ARBA" id="ARBA00023125"/>
    </source>
</evidence>
<evidence type="ECO:0000256" key="4">
    <source>
        <dbReference type="ARBA" id="ARBA00022806"/>
    </source>
</evidence>
<dbReference type="GO" id="GO:0000724">
    <property type="term" value="P:double-strand break repair via homologous recombination"/>
    <property type="evidence" value="ECO:0007669"/>
    <property type="project" value="TreeGrafter"/>
</dbReference>
<dbReference type="PROSITE" id="PS51194">
    <property type="entry name" value="HELICASE_CTER"/>
    <property type="match status" value="1"/>
</dbReference>
<dbReference type="SUPFAM" id="SSF47819">
    <property type="entry name" value="HRDC-like"/>
    <property type="match status" value="1"/>
</dbReference>
<dbReference type="PROSITE" id="PS51192">
    <property type="entry name" value="HELICASE_ATP_BIND_1"/>
    <property type="match status" value="1"/>
</dbReference>
<dbReference type="Gene3D" id="3.40.50.300">
    <property type="entry name" value="P-loop containing nucleotide triphosphate hydrolases"/>
    <property type="match status" value="2"/>
</dbReference>
<dbReference type="GO" id="GO:0009378">
    <property type="term" value="F:four-way junction helicase activity"/>
    <property type="evidence" value="ECO:0007669"/>
    <property type="project" value="TreeGrafter"/>
</dbReference>
<proteinExistence type="inferred from homology"/>
<dbReference type="Pfam" id="PF00271">
    <property type="entry name" value="Helicase_C"/>
    <property type="match status" value="1"/>
</dbReference>
<dbReference type="Pfam" id="PF00270">
    <property type="entry name" value="DEAD"/>
    <property type="match status" value="1"/>
</dbReference>
<dbReference type="InterPro" id="IPR032284">
    <property type="entry name" value="RecQ_Zn-bd"/>
</dbReference>
<dbReference type="GO" id="GO:0003677">
    <property type="term" value="F:DNA binding"/>
    <property type="evidence" value="ECO:0007669"/>
    <property type="project" value="UniProtKB-KW"/>
</dbReference>
<dbReference type="Pfam" id="PF14493">
    <property type="entry name" value="HTH_40"/>
    <property type="match status" value="1"/>
</dbReference>
<dbReference type="GO" id="GO:0005737">
    <property type="term" value="C:cytoplasm"/>
    <property type="evidence" value="ECO:0007669"/>
    <property type="project" value="TreeGrafter"/>
</dbReference>